<evidence type="ECO:0000313" key="5">
    <source>
        <dbReference type="Proteomes" id="UP000289738"/>
    </source>
</evidence>
<evidence type="ECO:0000256" key="1">
    <source>
        <dbReference type="SAM" id="MobiDB-lite"/>
    </source>
</evidence>
<keyword evidence="5" id="KW-1185">Reference proteome</keyword>
<dbReference type="InterPro" id="IPR025836">
    <property type="entry name" value="Zn_knuckle_CX2CX4HX4C"/>
</dbReference>
<feature type="region of interest" description="Disordered" evidence="1">
    <location>
        <begin position="237"/>
        <end position="262"/>
    </location>
</feature>
<evidence type="ECO:0008006" key="6">
    <source>
        <dbReference type="Google" id="ProtNLM"/>
    </source>
</evidence>
<dbReference type="PANTHER" id="PTHR31286:SF178">
    <property type="entry name" value="DUF4283 DOMAIN-CONTAINING PROTEIN"/>
    <property type="match status" value="1"/>
</dbReference>
<dbReference type="AlphaFoldDB" id="A0A444XRC8"/>
<dbReference type="EMBL" id="SDMP01000019">
    <property type="protein sequence ID" value="RYQ92074.1"/>
    <property type="molecule type" value="Genomic_DNA"/>
</dbReference>
<protein>
    <recommendedName>
        <fullName evidence="6">DUF4283 domain-containing protein</fullName>
    </recommendedName>
</protein>
<dbReference type="PANTHER" id="PTHR31286">
    <property type="entry name" value="GLYCINE-RICH CELL WALL STRUCTURAL PROTEIN 1.8-LIKE"/>
    <property type="match status" value="1"/>
</dbReference>
<evidence type="ECO:0000313" key="4">
    <source>
        <dbReference type="EMBL" id="RYQ92074.1"/>
    </source>
</evidence>
<accession>A0A444XRC8</accession>
<sequence length="358" mass="40536">MGNALKAIWGNPEGFSVSDKGDNSFQFFFNKEVDVLRVERGSPWLFKDYVLHVKRWKEDQNYDEEIISNFPVWVQFWGLPESFKTLEVGRKLGENLGTVLEVGKFQMRGRETRIVKAKINIDAARQVRDQLIVAGPNKKEVEVALRYERLGKFCTYCAKLGHEVKNCHDLLKDTVSEMVKEDDIGEWVKASQVGTRIYSEGERTFNNSTQNQNKATQRKKKPVLNCLLEEFAGMSMQEEKQSLKPQDTGNRAAPESPQSANSRTECMEVIIAGQSNTKEDEGQLMQFAIGECLTTEKGRKWKRLARQGAAESDTKSEPKKRLMSGIAEVTTKKARTEDENAVEQMVEGASLQMAPKAP</sequence>
<feature type="domain" description="Zinc knuckle CX2CX4HX4C" evidence="3">
    <location>
        <begin position="136"/>
        <end position="168"/>
    </location>
</feature>
<feature type="domain" description="DUF4283" evidence="2">
    <location>
        <begin position="2"/>
        <end position="60"/>
    </location>
</feature>
<evidence type="ECO:0000259" key="2">
    <source>
        <dbReference type="Pfam" id="PF14111"/>
    </source>
</evidence>
<dbReference type="Proteomes" id="UP000289738">
    <property type="component" value="Chromosome B09"/>
</dbReference>
<organism evidence="4 5">
    <name type="scientific">Arachis hypogaea</name>
    <name type="common">Peanut</name>
    <dbReference type="NCBI Taxonomy" id="3818"/>
    <lineage>
        <taxon>Eukaryota</taxon>
        <taxon>Viridiplantae</taxon>
        <taxon>Streptophyta</taxon>
        <taxon>Embryophyta</taxon>
        <taxon>Tracheophyta</taxon>
        <taxon>Spermatophyta</taxon>
        <taxon>Magnoliopsida</taxon>
        <taxon>eudicotyledons</taxon>
        <taxon>Gunneridae</taxon>
        <taxon>Pentapetalae</taxon>
        <taxon>rosids</taxon>
        <taxon>fabids</taxon>
        <taxon>Fabales</taxon>
        <taxon>Fabaceae</taxon>
        <taxon>Papilionoideae</taxon>
        <taxon>50 kb inversion clade</taxon>
        <taxon>dalbergioids sensu lato</taxon>
        <taxon>Dalbergieae</taxon>
        <taxon>Pterocarpus clade</taxon>
        <taxon>Arachis</taxon>
    </lineage>
</organism>
<dbReference type="Pfam" id="PF14392">
    <property type="entry name" value="zf-CCHC_4"/>
    <property type="match status" value="1"/>
</dbReference>
<dbReference type="InterPro" id="IPR025558">
    <property type="entry name" value="DUF4283"/>
</dbReference>
<gene>
    <name evidence="4" type="ORF">Ahy_B09g098200</name>
</gene>
<proteinExistence type="predicted"/>
<dbReference type="InterPro" id="IPR040256">
    <property type="entry name" value="At4g02000-like"/>
</dbReference>
<reference evidence="4 5" key="1">
    <citation type="submission" date="2019-01" db="EMBL/GenBank/DDBJ databases">
        <title>Sequencing of cultivated peanut Arachis hypogaea provides insights into genome evolution and oil improvement.</title>
        <authorList>
            <person name="Chen X."/>
        </authorList>
    </citation>
    <scope>NUCLEOTIDE SEQUENCE [LARGE SCALE GENOMIC DNA]</scope>
    <source>
        <strain evidence="5">cv. Fuhuasheng</strain>
        <tissue evidence="4">Leaves</tissue>
    </source>
</reference>
<name>A0A444XRC8_ARAHY</name>
<feature type="region of interest" description="Disordered" evidence="1">
    <location>
        <begin position="304"/>
        <end position="358"/>
    </location>
</feature>
<dbReference type="Pfam" id="PF14111">
    <property type="entry name" value="DUF4283"/>
    <property type="match status" value="1"/>
</dbReference>
<comment type="caution">
    <text evidence="4">The sequence shown here is derived from an EMBL/GenBank/DDBJ whole genome shotgun (WGS) entry which is preliminary data.</text>
</comment>
<evidence type="ECO:0000259" key="3">
    <source>
        <dbReference type="Pfam" id="PF14392"/>
    </source>
</evidence>